<dbReference type="InterPro" id="IPR003458">
    <property type="entry name" value="Phage_T4_Gp38_tail_assem"/>
</dbReference>
<dbReference type="PANTHER" id="PTHR34413:SF2">
    <property type="entry name" value="PROPHAGE TAIL FIBER ASSEMBLY PROTEIN HOMOLOG TFAE-RELATED"/>
    <property type="match status" value="1"/>
</dbReference>
<keyword evidence="2" id="KW-1185">Reference proteome</keyword>
<proteinExistence type="predicted"/>
<dbReference type="KEGG" id="yca:F0T03_06740"/>
<accession>A0A857EZE8</accession>
<dbReference type="Pfam" id="PF02413">
    <property type="entry name" value="Caudo_TAP"/>
    <property type="match status" value="1"/>
</dbReference>
<dbReference type="EMBL" id="CP043727">
    <property type="protein sequence ID" value="QHB31889.1"/>
    <property type="molecule type" value="Genomic_DNA"/>
</dbReference>
<name>A0A857EZE8_9GAMM</name>
<dbReference type="PANTHER" id="PTHR34413">
    <property type="entry name" value="PROPHAGE TAIL FIBER ASSEMBLY PROTEIN HOMOLOG TFAE-RELATED-RELATED"/>
    <property type="match status" value="1"/>
</dbReference>
<dbReference type="AlphaFoldDB" id="A0A857EZE8"/>
<evidence type="ECO:0000313" key="1">
    <source>
        <dbReference type="EMBL" id="QHB31889.1"/>
    </source>
</evidence>
<gene>
    <name evidence="1" type="ORF">F0T03_06740</name>
</gene>
<reference evidence="2" key="1">
    <citation type="submission" date="2019-09" db="EMBL/GenBank/DDBJ databases">
        <title>Yersinia canariae sp. nov., isolated from a human yersiniosis case.</title>
        <authorList>
            <person name="Nguyen S.V."/>
            <person name="Greig D."/>
            <person name="Hurley D."/>
            <person name="Cao Y."/>
            <person name="McCabe E."/>
            <person name="Mitchell M."/>
            <person name="Jenkins C."/>
            <person name="Fanning S."/>
        </authorList>
    </citation>
    <scope>NUCLEOTIDE SEQUENCE [LARGE SCALE GENOMIC DNA]</scope>
    <source>
        <strain evidence="2">NCTC 14382</strain>
    </source>
</reference>
<dbReference type="Proteomes" id="UP000464402">
    <property type="component" value="Chromosome"/>
</dbReference>
<dbReference type="RefSeq" id="WP_159677523.1">
    <property type="nucleotide sequence ID" value="NZ_CP043727.1"/>
</dbReference>
<organism evidence="1 2">
    <name type="scientific">Yersinia canariae</name>
    <dbReference type="NCBI Taxonomy" id="2607663"/>
    <lineage>
        <taxon>Bacteria</taxon>
        <taxon>Pseudomonadati</taxon>
        <taxon>Pseudomonadota</taxon>
        <taxon>Gammaproteobacteria</taxon>
        <taxon>Enterobacterales</taxon>
        <taxon>Yersiniaceae</taxon>
        <taxon>Yersinia</taxon>
    </lineage>
</organism>
<protein>
    <submittedName>
        <fullName evidence="1">Tail fiber assembly protein</fullName>
    </submittedName>
</protein>
<sequence length="139" mass="15597">MKVFYSAIDNSFYPNELHDQYVAAGNWPDDAVEVSNKLFQEFITAPAGKERKAGADGMPRWVDVQPPSKIELIAQAEYKKTELMSQANSEIAPLQDAVDLNMAKADEVTALQSWKKYRVLLNRVDIDAAPEIDWPVAPE</sequence>
<evidence type="ECO:0000313" key="2">
    <source>
        <dbReference type="Proteomes" id="UP000464402"/>
    </source>
</evidence>
<dbReference type="InterPro" id="IPR051220">
    <property type="entry name" value="TFA_Chaperone"/>
</dbReference>